<evidence type="ECO:0000256" key="2">
    <source>
        <dbReference type="ARBA" id="ARBA00022490"/>
    </source>
</evidence>
<feature type="domain" description="HTH araC/xylS-type" evidence="10">
    <location>
        <begin position="149"/>
        <end position="247"/>
    </location>
</feature>
<dbReference type="EMBL" id="CP022572">
    <property type="protein sequence ID" value="AZU60431.1"/>
    <property type="molecule type" value="Genomic_DNA"/>
</dbReference>
<comment type="subcellular location">
    <subcellularLocation>
        <location evidence="1">Cytoplasm</location>
    </subcellularLocation>
</comment>
<dbReference type="AlphaFoldDB" id="A0A3Q9QU44"/>
<dbReference type="Gene3D" id="1.10.10.60">
    <property type="entry name" value="Homeodomain-like"/>
    <property type="match status" value="2"/>
</dbReference>
<dbReference type="PROSITE" id="PS50110">
    <property type="entry name" value="RESPONSE_REGULATORY"/>
    <property type="match status" value="1"/>
</dbReference>
<evidence type="ECO:0000313" key="13">
    <source>
        <dbReference type="Proteomes" id="UP000282892"/>
    </source>
</evidence>
<dbReference type="Pfam" id="PF00072">
    <property type="entry name" value="Response_reg"/>
    <property type="match status" value="1"/>
</dbReference>
<dbReference type="Pfam" id="PF12833">
    <property type="entry name" value="HTH_18"/>
    <property type="match status" value="1"/>
</dbReference>
<evidence type="ECO:0000256" key="6">
    <source>
        <dbReference type="ARBA" id="ARBA00023125"/>
    </source>
</evidence>
<dbReference type="Proteomes" id="UP000282892">
    <property type="component" value="Chromosome"/>
</dbReference>
<keyword evidence="4" id="KW-0902">Two-component regulatory system</keyword>
<dbReference type="OrthoDB" id="9788446at2"/>
<dbReference type="PANTHER" id="PTHR42713:SF3">
    <property type="entry name" value="TRANSCRIPTIONAL REGULATORY PROTEIN HPTR"/>
    <property type="match status" value="1"/>
</dbReference>
<organism evidence="12 13">
    <name type="scientific">Neobacillus mesonae</name>
    <dbReference type="NCBI Taxonomy" id="1193713"/>
    <lineage>
        <taxon>Bacteria</taxon>
        <taxon>Bacillati</taxon>
        <taxon>Bacillota</taxon>
        <taxon>Bacilli</taxon>
        <taxon>Bacillales</taxon>
        <taxon>Bacillaceae</taxon>
        <taxon>Neobacillus</taxon>
    </lineage>
</organism>
<feature type="region of interest" description="Disordered" evidence="9">
    <location>
        <begin position="239"/>
        <end position="260"/>
    </location>
</feature>
<dbReference type="STRING" id="1193713.GCA_001636315_03246"/>
<dbReference type="SUPFAM" id="SSF52172">
    <property type="entry name" value="CheY-like"/>
    <property type="match status" value="1"/>
</dbReference>
<dbReference type="PANTHER" id="PTHR42713">
    <property type="entry name" value="HISTIDINE KINASE-RELATED"/>
    <property type="match status" value="1"/>
</dbReference>
<dbReference type="CDD" id="cd17536">
    <property type="entry name" value="REC_YesN-like"/>
    <property type="match status" value="1"/>
</dbReference>
<evidence type="ECO:0000256" key="9">
    <source>
        <dbReference type="SAM" id="MobiDB-lite"/>
    </source>
</evidence>
<evidence type="ECO:0000256" key="3">
    <source>
        <dbReference type="ARBA" id="ARBA00022553"/>
    </source>
</evidence>
<dbReference type="SMART" id="SM00342">
    <property type="entry name" value="HTH_ARAC"/>
    <property type="match status" value="1"/>
</dbReference>
<reference evidence="12 13" key="1">
    <citation type="submission" date="2017-07" db="EMBL/GenBank/DDBJ databases">
        <title>The complete genome sequence of Bacillus mesonae strain H20-5, an efficient strain improving plant abiotic stress resistance.</title>
        <authorList>
            <person name="Kim S.Y."/>
            <person name="Song H."/>
            <person name="Sang M.K."/>
            <person name="Weon H.-Y."/>
            <person name="Song J."/>
        </authorList>
    </citation>
    <scope>NUCLEOTIDE SEQUENCE [LARGE SCALE GENOMIC DNA]</scope>
    <source>
        <strain evidence="12 13">H20-5</strain>
    </source>
</reference>
<dbReference type="InterPro" id="IPR009057">
    <property type="entry name" value="Homeodomain-like_sf"/>
</dbReference>
<gene>
    <name evidence="12" type="ORF">CHR53_03640</name>
</gene>
<keyword evidence="7" id="KW-0804">Transcription</keyword>
<dbReference type="RefSeq" id="WP_066391445.1">
    <property type="nucleotide sequence ID" value="NZ_CP022572.1"/>
</dbReference>
<keyword evidence="13" id="KW-1185">Reference proteome</keyword>
<evidence type="ECO:0000256" key="5">
    <source>
        <dbReference type="ARBA" id="ARBA00023015"/>
    </source>
</evidence>
<keyword evidence="2" id="KW-0963">Cytoplasm</keyword>
<evidence type="ECO:0000256" key="4">
    <source>
        <dbReference type="ARBA" id="ARBA00023012"/>
    </source>
</evidence>
<dbReference type="GO" id="GO:0003700">
    <property type="term" value="F:DNA-binding transcription factor activity"/>
    <property type="evidence" value="ECO:0007669"/>
    <property type="project" value="InterPro"/>
</dbReference>
<dbReference type="KEGG" id="nmk:CHR53_03640"/>
<dbReference type="Gene3D" id="3.40.50.2300">
    <property type="match status" value="1"/>
</dbReference>
<evidence type="ECO:0000256" key="1">
    <source>
        <dbReference type="ARBA" id="ARBA00004496"/>
    </source>
</evidence>
<sequence>MIKVIVVDDEYIVRKGLIATINWGKYNMEVVADAANGVKGWEQFLEHTPEVVITDIVMPEMNGIELAREIKQEAPHTKILLLSCHRDFEYAQEGIKLGASGYIVKTAFQDDEFEEYLAAFAKEIEREKAENPPHIYQKVGHDAWPEPIQKAVQLITKDLSKSHSSADIAYEVGLSRSHFSTLFKKSVGESFSDFTEKLKLTAACELLESTSFTLQEIGEKIGIQDGKYLSKWFKKCTGETPSEYRQTKRRMESNNFPPLA</sequence>
<keyword evidence="5" id="KW-0805">Transcription regulation</keyword>
<proteinExistence type="predicted"/>
<evidence type="ECO:0000259" key="11">
    <source>
        <dbReference type="PROSITE" id="PS50110"/>
    </source>
</evidence>
<dbReference type="InterPro" id="IPR018060">
    <property type="entry name" value="HTH_AraC"/>
</dbReference>
<dbReference type="InterPro" id="IPR011006">
    <property type="entry name" value="CheY-like_superfamily"/>
</dbReference>
<dbReference type="InterPro" id="IPR051552">
    <property type="entry name" value="HptR"/>
</dbReference>
<dbReference type="GO" id="GO:0000160">
    <property type="term" value="P:phosphorelay signal transduction system"/>
    <property type="evidence" value="ECO:0007669"/>
    <property type="project" value="UniProtKB-KW"/>
</dbReference>
<evidence type="ECO:0000313" key="12">
    <source>
        <dbReference type="EMBL" id="AZU60431.1"/>
    </source>
</evidence>
<dbReference type="GO" id="GO:0005737">
    <property type="term" value="C:cytoplasm"/>
    <property type="evidence" value="ECO:0007669"/>
    <property type="project" value="UniProtKB-SubCell"/>
</dbReference>
<dbReference type="InterPro" id="IPR018062">
    <property type="entry name" value="HTH_AraC-typ_CS"/>
</dbReference>
<keyword evidence="3 8" id="KW-0597">Phosphoprotein</keyword>
<accession>A0A3Q9QU44</accession>
<dbReference type="SUPFAM" id="SSF46689">
    <property type="entry name" value="Homeodomain-like"/>
    <property type="match status" value="2"/>
</dbReference>
<feature type="domain" description="Response regulatory" evidence="11">
    <location>
        <begin position="3"/>
        <end position="120"/>
    </location>
</feature>
<dbReference type="SMART" id="SM00448">
    <property type="entry name" value="REC"/>
    <property type="match status" value="1"/>
</dbReference>
<evidence type="ECO:0000256" key="7">
    <source>
        <dbReference type="ARBA" id="ARBA00023163"/>
    </source>
</evidence>
<dbReference type="PROSITE" id="PS00041">
    <property type="entry name" value="HTH_ARAC_FAMILY_1"/>
    <property type="match status" value="1"/>
</dbReference>
<feature type="modified residue" description="4-aspartylphosphate" evidence="8">
    <location>
        <position position="55"/>
    </location>
</feature>
<dbReference type="GO" id="GO:0043565">
    <property type="term" value="F:sequence-specific DNA binding"/>
    <property type="evidence" value="ECO:0007669"/>
    <property type="project" value="InterPro"/>
</dbReference>
<keyword evidence="6 12" id="KW-0238">DNA-binding</keyword>
<evidence type="ECO:0000259" key="10">
    <source>
        <dbReference type="PROSITE" id="PS01124"/>
    </source>
</evidence>
<protein>
    <submittedName>
        <fullName evidence="12">DNA-binding response regulator</fullName>
    </submittedName>
</protein>
<dbReference type="PROSITE" id="PS01124">
    <property type="entry name" value="HTH_ARAC_FAMILY_2"/>
    <property type="match status" value="1"/>
</dbReference>
<evidence type="ECO:0000256" key="8">
    <source>
        <dbReference type="PROSITE-ProRule" id="PRU00169"/>
    </source>
</evidence>
<dbReference type="InterPro" id="IPR001789">
    <property type="entry name" value="Sig_transdc_resp-reg_receiver"/>
</dbReference>
<name>A0A3Q9QU44_9BACI</name>